<keyword evidence="7" id="KW-1185">Reference proteome</keyword>
<accession>A0ABR3ZV51</accession>
<evidence type="ECO:0000259" key="4">
    <source>
        <dbReference type="Pfam" id="PF17107"/>
    </source>
</evidence>
<name>A0ABR3ZV51_9LECA</name>
<evidence type="ECO:0000313" key="6">
    <source>
        <dbReference type="EMBL" id="KAL2037482.1"/>
    </source>
</evidence>
<dbReference type="InterPro" id="IPR027417">
    <property type="entry name" value="P-loop_NTPase"/>
</dbReference>
<sequence length="930" mass="105444">MAEAIAVISFLSAIASLANYGNTVVTRLNEFRKNVKDLPASFLHISVQLPLLVEIVRRLSSHASRGEIDSETEKLLAPVVQGLHNEIKKLDMVLLRVLPSAKASTWEKGVKAVKSVGAQKDVDEFAAVIRDYVSNLTAFQTTHNSDLIRKLGTFLEMQRSRSPTPEPTPKKSAVWLNRYDSDPDFVEREGTMVEIERQLKEKNHRVALVGIGGVGKSRVAIQYCYQFRQRYPETPILWVYGGTKPRLETDYQRIARALKIPVREDNNIDMLRMVCDSLNDQENGPWLMILDNADDDELWLGANARKSSSESSLPLIDYLPRCDHGGILVTTRDSQLGYRLTESKQTPIQITRFEPEEARLLLMAKLADDKTLSQENVDELTSALEYLPLTITQAAAYLRQIDISASEYLNLFRKGEADIPNLLESSIDDPGRDRETSNSVFHTWKLSFDQISKQSPPAADLLSLMAVLDRQAIPEELLHGPDVSFLEFKAAVSRLKAFSLINVEKSCSKYSMHRLVQLSTKKWLEHHGTLSTWEQVALAAVARVFPSNVEYNVWQVIQDLNSHAQTVLRYNITTRICQVARADILHGMGHYCLEQGQDTSALDILSQCRELRVENLGPEHEDTLTTIGLLSVAYSKLRQSERAYDIQNALLETTERALGPSHRLTLKCMSRIAITYTKRGEMSRAEELQLRTLKAMEQALGLEDKNTMTEMNNLAYTYNKLGKWQEAEEIGLRTLEIRMQVLGPAHPDTLTIMANLAWTYHEQGRWEETEQLERKALAQRLESLGPDHPKTLLTMANLARARTRRGGWSEAEALRKEVLDRYRRLLGANHHDTCRAEEELAKLRLAMQRNEVNRTPNSRLLTPGGSETRSRARFLRPTDSYRPSYGSNRSAGSLSPRGSGGYDRGPRRRSASRYGEDGMAWHRSPDWRQR</sequence>
<feature type="domain" description="DUF7779" evidence="5">
    <location>
        <begin position="451"/>
        <end position="524"/>
    </location>
</feature>
<dbReference type="PANTHER" id="PTHR46082:SF6">
    <property type="entry name" value="AAA+ ATPASE DOMAIN-CONTAINING PROTEIN-RELATED"/>
    <property type="match status" value="1"/>
</dbReference>
<evidence type="ECO:0000259" key="5">
    <source>
        <dbReference type="Pfam" id="PF25000"/>
    </source>
</evidence>
<dbReference type="EMBL" id="JBEFKJ010000040">
    <property type="protein sequence ID" value="KAL2037482.1"/>
    <property type="molecule type" value="Genomic_DNA"/>
</dbReference>
<dbReference type="InterPro" id="IPR002182">
    <property type="entry name" value="NB-ARC"/>
</dbReference>
<dbReference type="SUPFAM" id="SSF52540">
    <property type="entry name" value="P-loop containing nucleoside triphosphate hydrolases"/>
    <property type="match status" value="1"/>
</dbReference>
<proteinExistence type="predicted"/>
<comment type="caution">
    <text evidence="6">The sequence shown here is derived from an EMBL/GenBank/DDBJ whole genome shotgun (WGS) entry which is preliminary data.</text>
</comment>
<dbReference type="InterPro" id="IPR011990">
    <property type="entry name" value="TPR-like_helical_dom_sf"/>
</dbReference>
<feature type="compositionally biased region" description="Basic and acidic residues" evidence="1">
    <location>
        <begin position="914"/>
        <end position="930"/>
    </location>
</feature>
<dbReference type="Gene3D" id="1.25.40.10">
    <property type="entry name" value="Tetratricopeptide repeat domain"/>
    <property type="match status" value="2"/>
</dbReference>
<dbReference type="Pfam" id="PF13374">
    <property type="entry name" value="TPR_10"/>
    <property type="match status" value="2"/>
</dbReference>
<dbReference type="PANTHER" id="PTHR46082">
    <property type="entry name" value="ATP/GTP-BINDING PROTEIN-RELATED"/>
    <property type="match status" value="1"/>
</dbReference>
<evidence type="ECO:0000259" key="3">
    <source>
        <dbReference type="Pfam" id="PF00931"/>
    </source>
</evidence>
<dbReference type="NCBIfam" id="NF040586">
    <property type="entry name" value="FxSxx_TPR"/>
    <property type="match status" value="1"/>
</dbReference>
<dbReference type="Pfam" id="PF17107">
    <property type="entry name" value="SesA"/>
    <property type="match status" value="1"/>
</dbReference>
<dbReference type="Pfam" id="PF13424">
    <property type="entry name" value="TPR_12"/>
    <property type="match status" value="2"/>
</dbReference>
<dbReference type="Gene3D" id="3.40.50.300">
    <property type="entry name" value="P-loop containing nucleotide triphosphate hydrolases"/>
    <property type="match status" value="1"/>
</dbReference>
<dbReference type="Pfam" id="PF25000">
    <property type="entry name" value="DUF7779"/>
    <property type="match status" value="1"/>
</dbReference>
<dbReference type="InterPro" id="IPR053137">
    <property type="entry name" value="NLR-like"/>
</dbReference>
<organism evidence="6 7">
    <name type="scientific">Stereocaulon virgatum</name>
    <dbReference type="NCBI Taxonomy" id="373712"/>
    <lineage>
        <taxon>Eukaryota</taxon>
        <taxon>Fungi</taxon>
        <taxon>Dikarya</taxon>
        <taxon>Ascomycota</taxon>
        <taxon>Pezizomycotina</taxon>
        <taxon>Lecanoromycetes</taxon>
        <taxon>OSLEUM clade</taxon>
        <taxon>Lecanoromycetidae</taxon>
        <taxon>Lecanorales</taxon>
        <taxon>Lecanorineae</taxon>
        <taxon>Stereocaulaceae</taxon>
        <taxon>Stereocaulon</taxon>
    </lineage>
</organism>
<evidence type="ECO:0000256" key="2">
    <source>
        <dbReference type="SAM" id="SignalP"/>
    </source>
</evidence>
<protein>
    <recommendedName>
        <fullName evidence="8">Kinesin light chain</fullName>
    </recommendedName>
</protein>
<evidence type="ECO:0000256" key="1">
    <source>
        <dbReference type="SAM" id="MobiDB-lite"/>
    </source>
</evidence>
<dbReference type="Proteomes" id="UP001590950">
    <property type="component" value="Unassembled WGS sequence"/>
</dbReference>
<evidence type="ECO:0008006" key="8">
    <source>
        <dbReference type="Google" id="ProtNLM"/>
    </source>
</evidence>
<feature type="domain" description="NB-ARC" evidence="3">
    <location>
        <begin position="191"/>
        <end position="367"/>
    </location>
</feature>
<dbReference type="SUPFAM" id="SSF48452">
    <property type="entry name" value="TPR-like"/>
    <property type="match status" value="2"/>
</dbReference>
<reference evidence="6 7" key="1">
    <citation type="submission" date="2024-09" db="EMBL/GenBank/DDBJ databases">
        <title>Rethinking Asexuality: The Enigmatic Case of Functional Sexual Genes in Lepraria (Stereocaulaceae).</title>
        <authorList>
            <person name="Doellman M."/>
            <person name="Sun Y."/>
            <person name="Barcenas-Pena A."/>
            <person name="Lumbsch H.T."/>
            <person name="Grewe F."/>
        </authorList>
    </citation>
    <scope>NUCLEOTIDE SEQUENCE [LARGE SCALE GENOMIC DNA]</scope>
    <source>
        <strain evidence="6 7">Mercado 3170</strain>
    </source>
</reference>
<evidence type="ECO:0000313" key="7">
    <source>
        <dbReference type="Proteomes" id="UP001590950"/>
    </source>
</evidence>
<gene>
    <name evidence="6" type="ORF">N7G274_009763</name>
</gene>
<feature type="region of interest" description="Disordered" evidence="1">
    <location>
        <begin position="850"/>
        <end position="930"/>
    </location>
</feature>
<dbReference type="InterPro" id="IPR056681">
    <property type="entry name" value="DUF7779"/>
</dbReference>
<feature type="chain" id="PRO_5046145825" description="Kinesin light chain" evidence="2">
    <location>
        <begin position="19"/>
        <end position="930"/>
    </location>
</feature>
<feature type="domain" description="NACHT-NTPase and P-loop NTPases N-terminal" evidence="4">
    <location>
        <begin position="33"/>
        <end position="136"/>
    </location>
</feature>
<feature type="signal peptide" evidence="2">
    <location>
        <begin position="1"/>
        <end position="18"/>
    </location>
</feature>
<dbReference type="Pfam" id="PF00931">
    <property type="entry name" value="NB-ARC"/>
    <property type="match status" value="1"/>
</dbReference>
<dbReference type="InterPro" id="IPR031352">
    <property type="entry name" value="SesA"/>
</dbReference>
<keyword evidence="2" id="KW-0732">Signal</keyword>